<dbReference type="GO" id="GO:0005655">
    <property type="term" value="C:nucleolar ribonuclease P complex"/>
    <property type="evidence" value="ECO:0007669"/>
    <property type="project" value="EnsemblFungi"/>
</dbReference>
<dbReference type="Pfam" id="PF20976">
    <property type="entry name" value="Pop8"/>
    <property type="match status" value="1"/>
</dbReference>
<feature type="domain" description="Ribonucleases P/MRP subunit Pop8-like" evidence="2">
    <location>
        <begin position="9"/>
        <end position="85"/>
    </location>
</feature>
<dbReference type="GeneID" id="11533727"/>
<dbReference type="RefSeq" id="XP_003686667.1">
    <property type="nucleotide sequence ID" value="XM_003686619.1"/>
</dbReference>
<dbReference type="InterPro" id="IPR049128">
    <property type="entry name" value="Pop8-like_dom"/>
</dbReference>
<dbReference type="GO" id="GO:0000460">
    <property type="term" value="P:maturation of 5.8S rRNA"/>
    <property type="evidence" value="ECO:0007669"/>
    <property type="project" value="EnsemblFungi"/>
</dbReference>
<dbReference type="OMA" id="WLKKVME"/>
<evidence type="ECO:0000313" key="3">
    <source>
        <dbReference type="EMBL" id="CCE64233.1"/>
    </source>
</evidence>
<proteinExistence type="predicted"/>
<dbReference type="SUPFAM" id="SSF160350">
    <property type="entry name" value="Rnp2-like"/>
    <property type="match status" value="1"/>
</dbReference>
<dbReference type="eggNOG" id="ENOG502SCWV">
    <property type="taxonomic scope" value="Eukaryota"/>
</dbReference>
<dbReference type="GO" id="GO:0005829">
    <property type="term" value="C:cytosol"/>
    <property type="evidence" value="ECO:0007669"/>
    <property type="project" value="EnsemblFungi"/>
</dbReference>
<name>G8BWS9_TETPH</name>
<dbReference type="GO" id="GO:0001682">
    <property type="term" value="P:tRNA 5'-leader removal"/>
    <property type="evidence" value="ECO:0007669"/>
    <property type="project" value="EnsemblFungi"/>
</dbReference>
<dbReference type="GO" id="GO:0000294">
    <property type="term" value="P:nuclear-transcribed mRNA catabolic process, RNase MRP-dependent"/>
    <property type="evidence" value="ECO:0007669"/>
    <property type="project" value="EnsemblFungi"/>
</dbReference>
<evidence type="ECO:0000313" key="4">
    <source>
        <dbReference type="Proteomes" id="UP000005666"/>
    </source>
</evidence>
<keyword evidence="1" id="KW-0819">tRNA processing</keyword>
<protein>
    <recommendedName>
        <fullName evidence="2">Ribonucleases P/MRP subunit Pop8-like domain-containing protein</fullName>
    </recommendedName>
</protein>
<dbReference type="EMBL" id="HE612863">
    <property type="protein sequence ID" value="CCE64233.1"/>
    <property type="molecule type" value="Genomic_DNA"/>
</dbReference>
<dbReference type="PANTHER" id="PTHR28173:SF1">
    <property type="entry name" value="RIBONUCLEASES P_MRP PROTEIN SUBUNIT POP8"/>
    <property type="match status" value="1"/>
</dbReference>
<sequence>MSIKKVSPDWYYFKLKLTSQDPKFDVDVRFDELTWRRWLNAALVKSYGIFGESIEYTFLNRENQVGYVRVGKKEKDMFITALFTYISTDELFEVPLVMNILQETDSIRSLDIQEDDKLWLRRCIEEEENDQECE</sequence>
<dbReference type="Proteomes" id="UP000005666">
    <property type="component" value="Chromosome 8"/>
</dbReference>
<organism evidence="3 4">
    <name type="scientific">Tetrapisispora phaffii (strain ATCC 24235 / CBS 4417 / NBRC 1672 / NRRL Y-8282 / UCD 70-5)</name>
    <name type="common">Yeast</name>
    <name type="synonym">Fabospora phaffii</name>
    <dbReference type="NCBI Taxonomy" id="1071381"/>
    <lineage>
        <taxon>Eukaryota</taxon>
        <taxon>Fungi</taxon>
        <taxon>Dikarya</taxon>
        <taxon>Ascomycota</taxon>
        <taxon>Saccharomycotina</taxon>
        <taxon>Saccharomycetes</taxon>
        <taxon>Saccharomycetales</taxon>
        <taxon>Saccharomycetaceae</taxon>
        <taxon>Tetrapisispora</taxon>
    </lineage>
</organism>
<evidence type="ECO:0000259" key="2">
    <source>
        <dbReference type="Pfam" id="PF20976"/>
    </source>
</evidence>
<dbReference type="OrthoDB" id="4056858at2759"/>
<gene>
    <name evidence="3" type="primary">TPHA0H00220</name>
    <name evidence="3" type="ordered locus">TPHA_0H00220</name>
</gene>
<dbReference type="PANTHER" id="PTHR28173">
    <property type="entry name" value="RIBONUCLEASES P/MRP PROTEIN SUBUNIT POP8"/>
    <property type="match status" value="1"/>
</dbReference>
<dbReference type="GO" id="GO:0034965">
    <property type="term" value="P:intronic box C/D snoRNA processing"/>
    <property type="evidence" value="ECO:0007669"/>
    <property type="project" value="EnsemblFungi"/>
</dbReference>
<dbReference type="KEGG" id="tpf:TPHA_0H00220"/>
<evidence type="ECO:0000256" key="1">
    <source>
        <dbReference type="ARBA" id="ARBA00022694"/>
    </source>
</evidence>
<dbReference type="AlphaFoldDB" id="G8BWS9"/>
<reference evidence="3 4" key="1">
    <citation type="journal article" date="2011" name="Proc. Natl. Acad. Sci. U.S.A.">
        <title>Evolutionary erosion of yeast sex chromosomes by mating-type switching accidents.</title>
        <authorList>
            <person name="Gordon J.L."/>
            <person name="Armisen D."/>
            <person name="Proux-Wera E."/>
            <person name="Oheigeartaigh S.S."/>
            <person name="Byrne K.P."/>
            <person name="Wolfe K.H."/>
        </authorList>
    </citation>
    <scope>NUCLEOTIDE SEQUENCE [LARGE SCALE GENOMIC DNA]</scope>
    <source>
        <strain evidence="4">ATCC 24235 / CBS 4417 / NBRC 1672 / NRRL Y-8282 / UCD 70-5</strain>
    </source>
</reference>
<dbReference type="GO" id="GO:0004526">
    <property type="term" value="F:ribonuclease P activity"/>
    <property type="evidence" value="ECO:0007669"/>
    <property type="project" value="EnsemblFungi"/>
</dbReference>
<dbReference type="InterPro" id="IPR038085">
    <property type="entry name" value="Rnp2-like_sf"/>
</dbReference>
<dbReference type="GO" id="GO:0000171">
    <property type="term" value="F:ribonuclease MRP activity"/>
    <property type="evidence" value="ECO:0007669"/>
    <property type="project" value="EnsemblFungi"/>
</dbReference>
<dbReference type="GO" id="GO:0000172">
    <property type="term" value="C:ribonuclease MRP complex"/>
    <property type="evidence" value="ECO:0007669"/>
    <property type="project" value="EnsemblFungi"/>
</dbReference>
<dbReference type="InterPro" id="IPR020347">
    <property type="entry name" value="Pop8"/>
</dbReference>
<accession>G8BWS9</accession>
<dbReference type="HOGENOM" id="CLU_153352_0_0_1"/>
<keyword evidence="4" id="KW-1185">Reference proteome</keyword>
<dbReference type="STRING" id="1071381.G8BWS9"/>